<evidence type="ECO:0000313" key="4">
    <source>
        <dbReference type="EMBL" id="QGT99168.1"/>
    </source>
</evidence>
<evidence type="ECO:0000256" key="1">
    <source>
        <dbReference type="SAM" id="Coils"/>
    </source>
</evidence>
<evidence type="ECO:0000259" key="3">
    <source>
        <dbReference type="Pfam" id="PF03448"/>
    </source>
</evidence>
<evidence type="ECO:0000256" key="2">
    <source>
        <dbReference type="SAM" id="Phobius"/>
    </source>
</evidence>
<dbReference type="InterPro" id="IPR006668">
    <property type="entry name" value="Mg_transptr_MgtE_intracell_dom"/>
</dbReference>
<evidence type="ECO:0000313" key="5">
    <source>
        <dbReference type="Proteomes" id="UP000426444"/>
    </source>
</evidence>
<dbReference type="EMBL" id="CP046457">
    <property type="protein sequence ID" value="QGT99168.1"/>
    <property type="molecule type" value="Genomic_DNA"/>
</dbReference>
<gene>
    <name evidence="4" type="ORF">SYNTR_0575</name>
</gene>
<dbReference type="SUPFAM" id="SSF158791">
    <property type="entry name" value="MgtE N-terminal domain-like"/>
    <property type="match status" value="1"/>
</dbReference>
<keyword evidence="2" id="KW-0812">Transmembrane</keyword>
<feature type="transmembrane region" description="Helical" evidence="2">
    <location>
        <begin position="7"/>
        <end position="25"/>
    </location>
</feature>
<keyword evidence="1" id="KW-0175">Coiled coil</keyword>
<sequence>MNMIKKILISIMGIAIILLAVYLVFTFDIVERPNFVEDIPVLGGVANGETEETELQKLQRLYDETNMTLDEKENELQEQMQANIQLENQLNRQLQEQELLEDEISELNDELESLRQELSGQRATYRDMATYYSAMRTGDAAEIISELEDEDIIGILSEMERELAASILQNMDRDKAVTISEQMLITSP</sequence>
<accession>A0A6I6DFC8</accession>
<protein>
    <recommendedName>
        <fullName evidence="3">Magnesium transporter MgtE intracellular domain-containing protein</fullName>
    </recommendedName>
</protein>
<proteinExistence type="predicted"/>
<dbReference type="KEGG" id="salq:SYNTR_0575"/>
<keyword evidence="5" id="KW-1185">Reference proteome</keyword>
<keyword evidence="2" id="KW-1133">Transmembrane helix</keyword>
<dbReference type="Pfam" id="PF03448">
    <property type="entry name" value="MgtE_N"/>
    <property type="match status" value="1"/>
</dbReference>
<organism evidence="4 5">
    <name type="scientific">Candidatus Syntrophocurvum alkaliphilum</name>
    <dbReference type="NCBI Taxonomy" id="2293317"/>
    <lineage>
        <taxon>Bacteria</taxon>
        <taxon>Bacillati</taxon>
        <taxon>Bacillota</taxon>
        <taxon>Clostridia</taxon>
        <taxon>Eubacteriales</taxon>
        <taxon>Syntrophomonadaceae</taxon>
        <taxon>Candidatus Syntrophocurvum</taxon>
    </lineage>
</organism>
<feature type="coiled-coil region" evidence="1">
    <location>
        <begin position="55"/>
        <end position="124"/>
    </location>
</feature>
<reference evidence="5" key="1">
    <citation type="journal article" date="2019" name="Microbiology">
        <title>Complete Genome Sequence of an Uncultured Bacterium of the Candidate Phylum Bipolaricaulota.</title>
        <authorList>
            <person name="Kadnikov V.V."/>
            <person name="Mardanov A.V."/>
            <person name="Beletsky A.V."/>
            <person name="Frank Y.A."/>
            <person name="Karnachuk O.V."/>
            <person name="Ravin N.V."/>
        </authorList>
    </citation>
    <scope>NUCLEOTIDE SEQUENCE [LARGE SCALE GENOMIC DNA]</scope>
</reference>
<name>A0A6I6DFC8_9FIRM</name>
<dbReference type="Proteomes" id="UP000426444">
    <property type="component" value="Chromosome"/>
</dbReference>
<dbReference type="AlphaFoldDB" id="A0A6I6DFC8"/>
<feature type="domain" description="Magnesium transporter MgtE intracellular" evidence="3">
    <location>
        <begin position="127"/>
        <end position="182"/>
    </location>
</feature>
<keyword evidence="2" id="KW-0472">Membrane</keyword>